<proteinExistence type="inferred from homology"/>
<dbReference type="GO" id="GO:0017128">
    <property type="term" value="F:phospholipid scramblase activity"/>
    <property type="evidence" value="ECO:0007669"/>
    <property type="project" value="InterPro"/>
</dbReference>
<gene>
    <name evidence="3" type="ORF">GH714_004000</name>
</gene>
<feature type="region of interest" description="Disordered" evidence="2">
    <location>
        <begin position="404"/>
        <end position="442"/>
    </location>
</feature>
<reference evidence="3 4" key="1">
    <citation type="journal article" date="2020" name="Mol. Plant">
        <title>The Chromosome-Based Rubber Tree Genome Provides New Insights into Spurge Genome Evolution and Rubber Biosynthesis.</title>
        <authorList>
            <person name="Liu J."/>
            <person name="Shi C."/>
            <person name="Shi C.C."/>
            <person name="Li W."/>
            <person name="Zhang Q.J."/>
            <person name="Zhang Y."/>
            <person name="Li K."/>
            <person name="Lu H.F."/>
            <person name="Shi C."/>
            <person name="Zhu S.T."/>
            <person name="Xiao Z.Y."/>
            <person name="Nan H."/>
            <person name="Yue Y."/>
            <person name="Zhu X.G."/>
            <person name="Wu Y."/>
            <person name="Hong X.N."/>
            <person name="Fan G.Y."/>
            <person name="Tong Y."/>
            <person name="Zhang D."/>
            <person name="Mao C.L."/>
            <person name="Liu Y.L."/>
            <person name="Hao S.J."/>
            <person name="Liu W.Q."/>
            <person name="Lv M.Q."/>
            <person name="Zhang H.B."/>
            <person name="Liu Y."/>
            <person name="Hu-Tang G.R."/>
            <person name="Wang J.P."/>
            <person name="Wang J.H."/>
            <person name="Sun Y.H."/>
            <person name="Ni S.B."/>
            <person name="Chen W.B."/>
            <person name="Zhang X.C."/>
            <person name="Jiao Y.N."/>
            <person name="Eichler E.E."/>
            <person name="Li G.H."/>
            <person name="Liu X."/>
            <person name="Gao L.Z."/>
        </authorList>
    </citation>
    <scope>NUCLEOTIDE SEQUENCE [LARGE SCALE GENOMIC DNA]</scope>
    <source>
        <strain evidence="4">cv. GT1</strain>
        <tissue evidence="3">Leaf</tissue>
    </source>
</reference>
<feature type="compositionally biased region" description="Polar residues" evidence="2">
    <location>
        <begin position="585"/>
        <end position="594"/>
    </location>
</feature>
<protein>
    <recommendedName>
        <fullName evidence="5">Phospholipid scramblase</fullName>
    </recommendedName>
</protein>
<dbReference type="EMBL" id="JAAGAX010000016">
    <property type="protein sequence ID" value="KAF2288030.1"/>
    <property type="molecule type" value="Genomic_DNA"/>
</dbReference>
<dbReference type="PANTHER" id="PTHR33697:SF2">
    <property type="entry name" value="T17B22.17 PROTEIN"/>
    <property type="match status" value="1"/>
</dbReference>
<dbReference type="Pfam" id="PF03803">
    <property type="entry name" value="Scramblase"/>
    <property type="match status" value="2"/>
</dbReference>
<dbReference type="Proteomes" id="UP000467840">
    <property type="component" value="Chromosome 8"/>
</dbReference>
<feature type="compositionally biased region" description="Basic and acidic residues" evidence="2">
    <location>
        <begin position="11"/>
        <end position="23"/>
    </location>
</feature>
<feature type="compositionally biased region" description="Polar residues" evidence="2">
    <location>
        <begin position="208"/>
        <end position="217"/>
    </location>
</feature>
<sequence>MRMMVTPTPDYTHKNRLTEKPREEEEPSTQSSEKEAALPRLVLDELDKALSFFAKCNKITVSDLGVSLFSKHHQYGIPSIERARSIYCLQPQRGWLPAEKNDLWAADVDPQQRLILARNVLSKYGLSPSFERSSVGLKKGRMSASRGFAHDVENDPHLSRDFLVQLWIADRKMEKSRKKRRRKMAKYDNYGNEMAKRKILRPWKKSSEATPPSQSVSGLLKPASPEEALVAPLLARSNLLITRDIEWANLVLGFEQENRYAVVDVCYPQSPVGFIREQSNVIARQLLRLRRPFVAYITDAMGNELFRVRRPFWWITSSIYAEINGKIFTDAGQYVIRFGSSDPSSKSAHAAATHDLEVARLTLSERAVAVALAISLDNDYFSRHGGWDWYNLEKSKRVKAFRCGKSAAADHQRSKSSGPTKKESGIASESLANNSGKPGNAKLNTGIKDEIIGNPLKAKDGNLLISEDDHSEATPRMRGLRDFGLRTAPLKRKLPSSVDSDSSVIPMADNHFQAHPVGAPNMERTNHANGVDEIGAISLAKRSRNVHLPAESSDSLDDKELPPNQINMLSSQFEDDGGHPHDSSLNEQNSSSGFMENVESDSSETDSFESECDSSETEPDVAGKMTVFPGTSMPTEAERNALRQPEAPGEHGSTSSEDADELAFSGEMSHLYPDDPFLANEAVSKWQLKGKRNIRHLTKKSVDGAEGKLLNGPFHGTYQGIKGTLGQRSYGFDDGDLGRKYIQTQMVGLDNGHYSYASRTLGDRAEHFNPIVFGRHPYGGRARSMLVDVDVKVQASYQKERVPIVSLMSKLNGQAIIGHPIQIEALEDGSSETLISTSDYHGNEAVEHDGNTSLPPAWRTARRTNFRVPRPHLSLVLGADDAEDPPFIDQEGRSPFRKSSVGSFSHKASLVRKSLPHISRPSMDRKFPRKLAKKACLSSNQKTRTLSSIAVQQNFRSKPLHYTSTSQMDGLIKPETSRPTTVACIPVKLVFSRLLEKINRPPLKAACKAVISTGMQRDNHHS</sequence>
<feature type="region of interest" description="Disordered" evidence="2">
    <location>
        <begin position="201"/>
        <end position="220"/>
    </location>
</feature>
<evidence type="ECO:0000256" key="1">
    <source>
        <dbReference type="ARBA" id="ARBA00005350"/>
    </source>
</evidence>
<evidence type="ECO:0000313" key="4">
    <source>
        <dbReference type="Proteomes" id="UP000467840"/>
    </source>
</evidence>
<comment type="similarity">
    <text evidence="1">Belongs to the phospholipid scramblase family.</text>
</comment>
<dbReference type="InterPro" id="IPR005552">
    <property type="entry name" value="Scramblase"/>
</dbReference>
<evidence type="ECO:0008006" key="5">
    <source>
        <dbReference type="Google" id="ProtNLM"/>
    </source>
</evidence>
<keyword evidence="4" id="KW-1185">Reference proteome</keyword>
<name>A0A6A6KGJ3_HEVBR</name>
<evidence type="ECO:0000313" key="3">
    <source>
        <dbReference type="EMBL" id="KAF2288030.1"/>
    </source>
</evidence>
<evidence type="ECO:0000256" key="2">
    <source>
        <dbReference type="SAM" id="MobiDB-lite"/>
    </source>
</evidence>
<dbReference type="InterPro" id="IPR044679">
    <property type="entry name" value="PWWP2-like"/>
</dbReference>
<dbReference type="PANTHER" id="PTHR33697">
    <property type="entry name" value="T17B22.17 PROTEIN-RELATED"/>
    <property type="match status" value="1"/>
</dbReference>
<dbReference type="AlphaFoldDB" id="A0A6A6KGJ3"/>
<feature type="region of interest" description="Disordered" evidence="2">
    <location>
        <begin position="1"/>
        <end position="36"/>
    </location>
</feature>
<comment type="caution">
    <text evidence="3">The sequence shown here is derived from an EMBL/GenBank/DDBJ whole genome shotgun (WGS) entry which is preliminary data.</text>
</comment>
<feature type="region of interest" description="Disordered" evidence="2">
    <location>
        <begin position="545"/>
        <end position="660"/>
    </location>
</feature>
<accession>A0A6A6KGJ3</accession>
<feature type="compositionally biased region" description="Acidic residues" evidence="2">
    <location>
        <begin position="598"/>
        <end position="619"/>
    </location>
</feature>
<organism evidence="3 4">
    <name type="scientific">Hevea brasiliensis</name>
    <name type="common">Para rubber tree</name>
    <name type="synonym">Siphonia brasiliensis</name>
    <dbReference type="NCBI Taxonomy" id="3981"/>
    <lineage>
        <taxon>Eukaryota</taxon>
        <taxon>Viridiplantae</taxon>
        <taxon>Streptophyta</taxon>
        <taxon>Embryophyta</taxon>
        <taxon>Tracheophyta</taxon>
        <taxon>Spermatophyta</taxon>
        <taxon>Magnoliopsida</taxon>
        <taxon>eudicotyledons</taxon>
        <taxon>Gunneridae</taxon>
        <taxon>Pentapetalae</taxon>
        <taxon>rosids</taxon>
        <taxon>fabids</taxon>
        <taxon>Malpighiales</taxon>
        <taxon>Euphorbiaceae</taxon>
        <taxon>Crotonoideae</taxon>
        <taxon>Micrandreae</taxon>
        <taxon>Hevea</taxon>
    </lineage>
</organism>